<dbReference type="EMBL" id="GBXM01098054">
    <property type="protein sequence ID" value="JAH10523.1"/>
    <property type="molecule type" value="Transcribed_RNA"/>
</dbReference>
<protein>
    <submittedName>
        <fullName evidence="1">Uncharacterized protein</fullName>
    </submittedName>
</protein>
<dbReference type="AlphaFoldDB" id="A0A0E9Q322"/>
<sequence>MGVCRGLFKLGDLSLTDLHSCRYGVARNLSTGRTLTSCIAVPCGTRTSCIAVPCGTRTSCIAVPCGTRTSCIAVPMWN</sequence>
<evidence type="ECO:0000313" key="1">
    <source>
        <dbReference type="EMBL" id="JAH10523.1"/>
    </source>
</evidence>
<reference evidence="1" key="1">
    <citation type="submission" date="2014-11" db="EMBL/GenBank/DDBJ databases">
        <authorList>
            <person name="Amaro Gonzalez C."/>
        </authorList>
    </citation>
    <scope>NUCLEOTIDE SEQUENCE</scope>
</reference>
<proteinExistence type="predicted"/>
<name>A0A0E9Q322_ANGAN</name>
<accession>A0A0E9Q322</accession>
<organism evidence="1">
    <name type="scientific">Anguilla anguilla</name>
    <name type="common">European freshwater eel</name>
    <name type="synonym">Muraena anguilla</name>
    <dbReference type="NCBI Taxonomy" id="7936"/>
    <lineage>
        <taxon>Eukaryota</taxon>
        <taxon>Metazoa</taxon>
        <taxon>Chordata</taxon>
        <taxon>Craniata</taxon>
        <taxon>Vertebrata</taxon>
        <taxon>Euteleostomi</taxon>
        <taxon>Actinopterygii</taxon>
        <taxon>Neopterygii</taxon>
        <taxon>Teleostei</taxon>
        <taxon>Anguilliformes</taxon>
        <taxon>Anguillidae</taxon>
        <taxon>Anguilla</taxon>
    </lineage>
</organism>
<reference evidence="1" key="2">
    <citation type="journal article" date="2015" name="Fish Shellfish Immunol.">
        <title>Early steps in the European eel (Anguilla anguilla)-Vibrio vulnificus interaction in the gills: Role of the RtxA13 toxin.</title>
        <authorList>
            <person name="Callol A."/>
            <person name="Pajuelo D."/>
            <person name="Ebbesson L."/>
            <person name="Teles M."/>
            <person name="MacKenzie S."/>
            <person name="Amaro C."/>
        </authorList>
    </citation>
    <scope>NUCLEOTIDE SEQUENCE</scope>
</reference>